<evidence type="ECO:0000313" key="3">
    <source>
        <dbReference type="Proteomes" id="UP000324358"/>
    </source>
</evidence>
<name>A0A5D0QNN3_9FLAO</name>
<protein>
    <submittedName>
        <fullName evidence="2">WYL domain-containing protein</fullName>
    </submittedName>
</protein>
<evidence type="ECO:0000259" key="1">
    <source>
        <dbReference type="Pfam" id="PF13280"/>
    </source>
</evidence>
<comment type="caution">
    <text evidence="2">The sequence shown here is derived from an EMBL/GenBank/DDBJ whole genome shotgun (WGS) entry which is preliminary data.</text>
</comment>
<dbReference type="RefSeq" id="WP_066252200.1">
    <property type="nucleotide sequence ID" value="NZ_VSKL01000007.1"/>
</dbReference>
<proteinExistence type="predicted"/>
<dbReference type="PROSITE" id="PS52050">
    <property type="entry name" value="WYL"/>
    <property type="match status" value="1"/>
</dbReference>
<dbReference type="Pfam" id="PF13280">
    <property type="entry name" value="WYL"/>
    <property type="match status" value="1"/>
</dbReference>
<feature type="domain" description="WYL" evidence="1">
    <location>
        <begin position="121"/>
        <end position="189"/>
    </location>
</feature>
<evidence type="ECO:0000313" key="2">
    <source>
        <dbReference type="EMBL" id="TYB70783.1"/>
    </source>
</evidence>
<dbReference type="PANTHER" id="PTHR34580">
    <property type="match status" value="1"/>
</dbReference>
<accession>A0A5D0QNN3</accession>
<dbReference type="OrthoDB" id="9791262at2"/>
<reference evidence="2 3" key="1">
    <citation type="submission" date="2019-08" db="EMBL/GenBank/DDBJ databases">
        <title>Genomes of Antarctic Bizionia species.</title>
        <authorList>
            <person name="Bowman J.P."/>
        </authorList>
    </citation>
    <scope>NUCLEOTIDE SEQUENCE [LARGE SCALE GENOMIC DNA]</scope>
    <source>
        <strain evidence="2 3">APA-1</strain>
    </source>
</reference>
<sequence>MADYKILKRLNCIAQIVKANPNITKNEILERLINNYDLVVAERTLERDKNILESDFGISINYNHKSRGYTIEDTEDSLALFFKFAKFAAMAEVYERGLKDYKSFQKWIIPEDSSGFTGIHHLKKLIQAISINHKITFVKENYYENTIKEYTVSPLCIKEYANRWYLIAVADGEKEIRNFGIDRLSKIEIINTKSSKIENVEKQLKQYDYIVGLNYSETESGKVEDVIIKAHNNQLKYLRSLPIHKSQICVNGIQDWGTVTYKLKPNYEFEIQILKLGNMVEVLKPQWFRDKIKKHINEMHQLYK</sequence>
<dbReference type="Proteomes" id="UP000324358">
    <property type="component" value="Unassembled WGS sequence"/>
</dbReference>
<dbReference type="InterPro" id="IPR051534">
    <property type="entry name" value="CBASS_pafABC_assoc_protein"/>
</dbReference>
<dbReference type="EMBL" id="VSKL01000007">
    <property type="protein sequence ID" value="TYB70783.1"/>
    <property type="molecule type" value="Genomic_DNA"/>
</dbReference>
<dbReference type="PANTHER" id="PTHR34580:SF9">
    <property type="entry name" value="SLL5097 PROTEIN"/>
    <property type="match status" value="1"/>
</dbReference>
<dbReference type="InterPro" id="IPR026881">
    <property type="entry name" value="WYL_dom"/>
</dbReference>
<dbReference type="AlphaFoldDB" id="A0A5D0QNN3"/>
<organism evidence="2 3">
    <name type="scientific">Bizionia algoritergicola</name>
    <dbReference type="NCBI Taxonomy" id="291187"/>
    <lineage>
        <taxon>Bacteria</taxon>
        <taxon>Pseudomonadati</taxon>
        <taxon>Bacteroidota</taxon>
        <taxon>Flavobacteriia</taxon>
        <taxon>Flavobacteriales</taxon>
        <taxon>Flavobacteriaceae</taxon>
        <taxon>Bizionia</taxon>
    </lineage>
</organism>
<keyword evidence="3" id="KW-1185">Reference proteome</keyword>
<gene>
    <name evidence="2" type="ORF">ES675_14830</name>
</gene>